<evidence type="ECO:0000256" key="3">
    <source>
        <dbReference type="ARBA" id="ARBA00023235"/>
    </source>
</evidence>
<dbReference type="SMART" id="SM00456">
    <property type="entry name" value="WW"/>
    <property type="match status" value="1"/>
</dbReference>
<dbReference type="GO" id="GO:0005634">
    <property type="term" value="C:nucleus"/>
    <property type="evidence" value="ECO:0007669"/>
    <property type="project" value="TreeGrafter"/>
</dbReference>
<organism evidence="8 9">
    <name type="scientific">Anisodus tanguticus</name>
    <dbReference type="NCBI Taxonomy" id="243964"/>
    <lineage>
        <taxon>Eukaryota</taxon>
        <taxon>Viridiplantae</taxon>
        <taxon>Streptophyta</taxon>
        <taxon>Embryophyta</taxon>
        <taxon>Tracheophyta</taxon>
        <taxon>Spermatophyta</taxon>
        <taxon>Magnoliopsida</taxon>
        <taxon>eudicotyledons</taxon>
        <taxon>Gunneridae</taxon>
        <taxon>Pentapetalae</taxon>
        <taxon>asterids</taxon>
        <taxon>lamiids</taxon>
        <taxon>Solanales</taxon>
        <taxon>Solanaceae</taxon>
        <taxon>Solanoideae</taxon>
        <taxon>Hyoscyameae</taxon>
        <taxon>Anisodus</taxon>
    </lineage>
</organism>
<dbReference type="PROSITE" id="PS50020">
    <property type="entry name" value="WW_DOMAIN_2"/>
    <property type="match status" value="1"/>
</dbReference>
<dbReference type="PANTHER" id="PTHR10657:SF4">
    <property type="entry name" value="PEPTIDYL-PROLYL CIS-TRANS ISOMERASE-RELATED"/>
    <property type="match status" value="1"/>
</dbReference>
<dbReference type="Pfam" id="PF00639">
    <property type="entry name" value="Rotamase"/>
    <property type="match status" value="1"/>
</dbReference>
<evidence type="ECO:0000313" key="9">
    <source>
        <dbReference type="Proteomes" id="UP001291623"/>
    </source>
</evidence>
<feature type="domain" description="WW" evidence="6">
    <location>
        <begin position="5"/>
        <end position="39"/>
    </location>
</feature>
<dbReference type="InterPro" id="IPR001202">
    <property type="entry name" value="WW_dom"/>
</dbReference>
<dbReference type="PROSITE" id="PS50198">
    <property type="entry name" value="PPIC_PPIASE_2"/>
    <property type="match status" value="1"/>
</dbReference>
<dbReference type="GO" id="GO:0003755">
    <property type="term" value="F:peptidyl-prolyl cis-trans isomerase activity"/>
    <property type="evidence" value="ECO:0007669"/>
    <property type="project" value="UniProtKB-UniRule"/>
</dbReference>
<evidence type="ECO:0000256" key="4">
    <source>
        <dbReference type="PROSITE-ProRule" id="PRU00278"/>
    </source>
</evidence>
<dbReference type="InterPro" id="IPR036020">
    <property type="entry name" value="WW_dom_sf"/>
</dbReference>
<evidence type="ECO:0000256" key="5">
    <source>
        <dbReference type="RuleBase" id="RU363014"/>
    </source>
</evidence>
<dbReference type="PROSITE" id="PS01159">
    <property type="entry name" value="WW_DOMAIN_1"/>
    <property type="match status" value="1"/>
</dbReference>
<accession>A0AAE1UTY1</accession>
<dbReference type="InterPro" id="IPR000297">
    <property type="entry name" value="PPIase_PpiC"/>
</dbReference>
<dbReference type="FunFam" id="2.20.70.10:FF:000085">
    <property type="entry name" value="Peptidyl-prolyl cis-trans isomerase"/>
    <property type="match status" value="1"/>
</dbReference>
<keyword evidence="9" id="KW-1185">Reference proteome</keyword>
<dbReference type="SUPFAM" id="SSF54534">
    <property type="entry name" value="FKBP-like"/>
    <property type="match status" value="1"/>
</dbReference>
<evidence type="ECO:0000256" key="1">
    <source>
        <dbReference type="ARBA" id="ARBA00000971"/>
    </source>
</evidence>
<dbReference type="GO" id="GO:0010604">
    <property type="term" value="P:positive regulation of macromolecule metabolic process"/>
    <property type="evidence" value="ECO:0007669"/>
    <property type="project" value="UniProtKB-ARBA"/>
</dbReference>
<dbReference type="Pfam" id="PF00397">
    <property type="entry name" value="WW"/>
    <property type="match status" value="1"/>
</dbReference>
<gene>
    <name evidence="8" type="ORF">RND71_043268</name>
</gene>
<dbReference type="EMBL" id="JAVYJV010000041">
    <property type="protein sequence ID" value="KAK4337270.1"/>
    <property type="molecule type" value="Genomic_DNA"/>
</dbReference>
<dbReference type="FunFam" id="3.10.50.40:FF:000026">
    <property type="entry name" value="Peptidyl-prolyl cis-trans isomerase"/>
    <property type="match status" value="1"/>
</dbReference>
<comment type="catalytic activity">
    <reaction evidence="1 5">
        <text>[protein]-peptidylproline (omega=180) = [protein]-peptidylproline (omega=0)</text>
        <dbReference type="Rhea" id="RHEA:16237"/>
        <dbReference type="Rhea" id="RHEA-COMP:10747"/>
        <dbReference type="Rhea" id="RHEA-COMP:10748"/>
        <dbReference type="ChEBI" id="CHEBI:83833"/>
        <dbReference type="ChEBI" id="CHEBI:83834"/>
        <dbReference type="EC" id="5.2.1.8"/>
    </reaction>
</comment>
<protein>
    <recommendedName>
        <fullName evidence="5">Peptidyl-prolyl cis-trans isomerase</fullName>
        <ecNumber evidence="5">5.2.1.8</ecNumber>
    </recommendedName>
</protein>
<evidence type="ECO:0000313" key="8">
    <source>
        <dbReference type="EMBL" id="KAK4337270.1"/>
    </source>
</evidence>
<evidence type="ECO:0000259" key="7">
    <source>
        <dbReference type="PROSITE" id="PS50198"/>
    </source>
</evidence>
<dbReference type="Gene3D" id="3.10.50.40">
    <property type="match status" value="1"/>
</dbReference>
<feature type="domain" description="PpiC" evidence="7">
    <location>
        <begin position="46"/>
        <end position="157"/>
    </location>
</feature>
<dbReference type="Gene3D" id="2.20.70.10">
    <property type="match status" value="1"/>
</dbReference>
<proteinExistence type="predicted"/>
<comment type="caution">
    <text evidence="8">The sequence shown here is derived from an EMBL/GenBank/DDBJ whole genome shotgun (WGS) entry which is preliminary data.</text>
</comment>
<dbReference type="CDD" id="cd00201">
    <property type="entry name" value="WW"/>
    <property type="match status" value="1"/>
</dbReference>
<reference evidence="8" key="1">
    <citation type="submission" date="2023-12" db="EMBL/GenBank/DDBJ databases">
        <title>Genome assembly of Anisodus tanguticus.</title>
        <authorList>
            <person name="Wang Y.-J."/>
        </authorList>
    </citation>
    <scope>NUCLEOTIDE SEQUENCE</scope>
    <source>
        <strain evidence="8">KB-2021</strain>
        <tissue evidence="8">Leaf</tissue>
    </source>
</reference>
<dbReference type="GO" id="GO:0005829">
    <property type="term" value="C:cytosol"/>
    <property type="evidence" value="ECO:0007669"/>
    <property type="project" value="TreeGrafter"/>
</dbReference>
<dbReference type="GO" id="GO:0080090">
    <property type="term" value="P:regulation of primary metabolic process"/>
    <property type="evidence" value="ECO:0007669"/>
    <property type="project" value="UniProtKB-ARBA"/>
</dbReference>
<dbReference type="InterPro" id="IPR051370">
    <property type="entry name" value="PPIase_Pin1"/>
</dbReference>
<sequence>MEDDTPLPRGWEKRVSRSTGRAYFLNLYTKESQWDVPTEEASPKDDEKIRCQHLLVKHCDSRRPSSWRDEVITRTKDEAREILNGYIELIKKGESTLEELAKKYSDCSSAKHGGDLGFFTRGAMQKAFEEAAFQLEVGQLSDIVDTDSGLHIIKRTC</sequence>
<keyword evidence="3 4" id="KW-0413">Isomerase</keyword>
<keyword evidence="2 4" id="KW-0697">Rotamase</keyword>
<dbReference type="Proteomes" id="UP001291623">
    <property type="component" value="Unassembled WGS sequence"/>
</dbReference>
<dbReference type="InterPro" id="IPR046357">
    <property type="entry name" value="PPIase_dom_sf"/>
</dbReference>
<dbReference type="SUPFAM" id="SSF51045">
    <property type="entry name" value="WW domain"/>
    <property type="match status" value="1"/>
</dbReference>
<dbReference type="AlphaFoldDB" id="A0AAE1UTY1"/>
<dbReference type="EC" id="5.2.1.8" evidence="5"/>
<dbReference type="PANTHER" id="PTHR10657">
    <property type="entry name" value="PEPTIDYL-PROLYL CIS-TRANS ISOMERASE"/>
    <property type="match status" value="1"/>
</dbReference>
<name>A0AAE1UTY1_9SOLA</name>
<evidence type="ECO:0000256" key="2">
    <source>
        <dbReference type="ARBA" id="ARBA00023110"/>
    </source>
</evidence>
<evidence type="ECO:0000259" key="6">
    <source>
        <dbReference type="PROSITE" id="PS50020"/>
    </source>
</evidence>